<keyword evidence="10 11" id="KW-0449">Lipoprotein</keyword>
<evidence type="ECO:0000256" key="2">
    <source>
        <dbReference type="ARBA" id="ARBA00004606"/>
    </source>
</evidence>
<dbReference type="Pfam" id="PF03803">
    <property type="entry name" value="Scramblase"/>
    <property type="match status" value="1"/>
</dbReference>
<comment type="subcellular location">
    <subcellularLocation>
        <location evidence="2">Membrane</location>
        <topology evidence="2">Single-pass type II membrane protein</topology>
    </subcellularLocation>
</comment>
<organism evidence="12 13">
    <name type="scientific">Pseudonaja textilis</name>
    <name type="common">Eastern brown snake</name>
    <dbReference type="NCBI Taxonomy" id="8673"/>
    <lineage>
        <taxon>Eukaryota</taxon>
        <taxon>Metazoa</taxon>
        <taxon>Chordata</taxon>
        <taxon>Craniata</taxon>
        <taxon>Vertebrata</taxon>
        <taxon>Euteleostomi</taxon>
        <taxon>Lepidosauria</taxon>
        <taxon>Squamata</taxon>
        <taxon>Bifurcata</taxon>
        <taxon>Unidentata</taxon>
        <taxon>Episquamata</taxon>
        <taxon>Toxicofera</taxon>
        <taxon>Serpentes</taxon>
        <taxon>Colubroidea</taxon>
        <taxon>Elapidae</taxon>
        <taxon>Hydrophiinae</taxon>
        <taxon>Pseudonaja</taxon>
    </lineage>
</organism>
<evidence type="ECO:0000256" key="3">
    <source>
        <dbReference type="ARBA" id="ARBA00005350"/>
    </source>
</evidence>
<dbReference type="Ensembl" id="ENSPTXT00000008499.1">
    <property type="protein sequence ID" value="ENSPTXP00000008210.1"/>
    <property type="gene ID" value="ENSPTXG00000005951.1"/>
</dbReference>
<dbReference type="GeneTree" id="ENSGT00940000154435"/>
<dbReference type="GO" id="GO:0017128">
    <property type="term" value="F:phospholipid scramblase activity"/>
    <property type="evidence" value="ECO:0007669"/>
    <property type="project" value="InterPro"/>
</dbReference>
<evidence type="ECO:0000256" key="5">
    <source>
        <dbReference type="ARBA" id="ARBA00022692"/>
    </source>
</evidence>
<keyword evidence="4" id="KW-0597">Phosphoprotein</keyword>
<dbReference type="GO" id="GO:0005886">
    <property type="term" value="C:plasma membrane"/>
    <property type="evidence" value="ECO:0007669"/>
    <property type="project" value="TreeGrafter"/>
</dbReference>
<keyword evidence="8" id="KW-0472">Membrane</keyword>
<dbReference type="PANTHER" id="PTHR23248:SF38">
    <property type="entry name" value="PHOSPHOLIPID SCRAMBLASE 1"/>
    <property type="match status" value="1"/>
</dbReference>
<reference evidence="12" key="2">
    <citation type="submission" date="2025-09" db="UniProtKB">
        <authorList>
            <consortium name="Ensembl"/>
        </authorList>
    </citation>
    <scope>IDENTIFICATION</scope>
</reference>
<evidence type="ECO:0000256" key="9">
    <source>
        <dbReference type="ARBA" id="ARBA00023139"/>
    </source>
</evidence>
<dbReference type="Proteomes" id="UP000472273">
    <property type="component" value="Unplaced"/>
</dbReference>
<dbReference type="InterPro" id="IPR005552">
    <property type="entry name" value="Scramblase"/>
</dbReference>
<comment type="similarity">
    <text evidence="3 11">Belongs to the phospholipid scramblase family.</text>
</comment>
<name>A0A670YI00_PSETE</name>
<evidence type="ECO:0000256" key="8">
    <source>
        <dbReference type="ARBA" id="ARBA00023136"/>
    </source>
</evidence>
<evidence type="ECO:0000313" key="12">
    <source>
        <dbReference type="Ensembl" id="ENSPTXP00000008210.1"/>
    </source>
</evidence>
<evidence type="ECO:0000313" key="13">
    <source>
        <dbReference type="Proteomes" id="UP000472273"/>
    </source>
</evidence>
<keyword evidence="6 11" id="KW-0106">Calcium</keyword>
<keyword evidence="9 11" id="KW-0564">Palmitate</keyword>
<dbReference type="PANTHER" id="PTHR23248">
    <property type="entry name" value="PHOSPHOLIPID SCRAMBLASE-RELATED"/>
    <property type="match status" value="1"/>
</dbReference>
<comment type="cofactor">
    <cofactor evidence="1 11">
        <name>Ca(2+)</name>
        <dbReference type="ChEBI" id="CHEBI:29108"/>
    </cofactor>
</comment>
<evidence type="ECO:0000256" key="4">
    <source>
        <dbReference type="ARBA" id="ARBA00022553"/>
    </source>
</evidence>
<reference evidence="12" key="1">
    <citation type="submission" date="2025-08" db="UniProtKB">
        <authorList>
            <consortium name="Ensembl"/>
        </authorList>
    </citation>
    <scope>IDENTIFICATION</scope>
</reference>
<proteinExistence type="inferred from homology"/>
<evidence type="ECO:0000256" key="1">
    <source>
        <dbReference type="ARBA" id="ARBA00001913"/>
    </source>
</evidence>
<comment type="function">
    <text evidence="11">May mediate accelerated ATP-independent bidirectional transbilayer migration of phospholipids upon binding calcium ions that results in a loss of phospholipid asymmetry in the plasma membrane.</text>
</comment>
<keyword evidence="7" id="KW-1133">Transmembrane helix</keyword>
<evidence type="ECO:0000256" key="10">
    <source>
        <dbReference type="ARBA" id="ARBA00023288"/>
    </source>
</evidence>
<keyword evidence="5" id="KW-0812">Transmembrane</keyword>
<dbReference type="AlphaFoldDB" id="A0A670YI00"/>
<evidence type="ECO:0000256" key="6">
    <source>
        <dbReference type="ARBA" id="ARBA00022837"/>
    </source>
</evidence>
<evidence type="ECO:0000256" key="11">
    <source>
        <dbReference type="RuleBase" id="RU363116"/>
    </source>
</evidence>
<sequence>MQAVAQIRSTGHVHMPPNSQLIVGYLPRMIRGGTHAGRSQANVQSRVSNYKDLPGEHGRISGPKLYRLAKMNQAPRTTNQNDTWMPLPPSFAICPPGLEYLTQIDWLLIHQKYEILELITSFETANKYEVRNRLGEMVYFATEENNFCVRNCLGSLRPFTMVISNHVGQQVIHLVRPFRCDGCCCPCCLQELEIQAPPGLPIGYIKQLWDPCLPKFVIQNEDHTDVLKIFGPCITSACCGNVEFDVTALDDKTSVGKISKQWGGVLQEFFTDVDYLGISFPLDLDVKMKAVMLGAGFLLDFIFFEEGGFGGGRCSVWC</sequence>
<protein>
    <recommendedName>
        <fullName evidence="11">Phospholipid scramblase</fullName>
    </recommendedName>
</protein>
<evidence type="ECO:0000256" key="7">
    <source>
        <dbReference type="ARBA" id="ARBA00022989"/>
    </source>
</evidence>
<accession>A0A670YI00</accession>
<keyword evidence="13" id="KW-1185">Reference proteome</keyword>
<dbReference type="OMA" id="DAMFFEH"/>